<dbReference type="Proteomes" id="UP001359485">
    <property type="component" value="Unassembled WGS sequence"/>
</dbReference>
<dbReference type="Pfam" id="PF11819">
    <property type="entry name" value="CUPID"/>
    <property type="match status" value="1"/>
</dbReference>
<evidence type="ECO:0000256" key="3">
    <source>
        <dbReference type="ARBA" id="ARBA00023054"/>
    </source>
</evidence>
<evidence type="ECO:0000259" key="6">
    <source>
        <dbReference type="Pfam" id="PF11819"/>
    </source>
</evidence>
<sequence length="789" mass="88411">MVATLQSRKEALEAKILEKNEELKRLCLQEADLTGTMPPEIPLEPGEPPPPIRRRVGTSFSFPQNLINNVKDADDESLTALELECRVQINIAEAALALANDSAANKAARRKHRLMYRQSQRKLMELETRLNLLKQSKTQVKKKPRPNTTAVENFFWKKNEQNSNYFEGDQLGSWPGKLKANYSLDESDDVNEFVRQNDLFGSLQRSSKSSTTAQTINNTRTDRSNDDFKMGTQQLVNSISYPLNLMSGPMSHPNVQLGECSKLNLNLNPHSQKRNGKKGIIRRQWDSQSAGGTLLPSQTYPEPSHQPNLNRTQSLGSMESTTQKTKDSWSVQDLAYEASSVKEKEKEWYETSLDSAPSPPLRTTSRLPSMVRVLYQMQDLQSRESDVIKNTSTLNDIQLTLSHPALSTSHKSFAKSQTECNSADIGLGNLGIDTLSNSIQQVQLNPTKKTKSNMNSFRKDFEYLNKNDFIYNYGCFDENLQTNNSTIINMPKAQTESSLPCLEGSAKLDLAYPSTSSDPRFFQTNESNVGLIPTKQTALNQVRFKAAVPTPEKTTKGLEIIANAVSNGLYMNIPIDITDGTVSNWVNEEQLPNQIKSGQIAVPQESVPKVQPMTQPYYHTTKHSSGEKIKTLQYQAVKKRQASVSQDHINETPPSPVQSGTHHPPQAAVQNEISFDTVVPFESPQNHTVVQAGKWQPYREVTKPFEMSDFYKYSTKFRQNQSHTKQCVTPDGISNSPSTIHQKGIYTPLKPMTCRPVESKSNQGLIGNDSDQNKEPEKTLVEVSPPEIV</sequence>
<dbReference type="EMBL" id="JAWJWF010000001">
    <property type="protein sequence ID" value="KAK6641146.1"/>
    <property type="molecule type" value="Genomic_DNA"/>
</dbReference>
<dbReference type="PANTHER" id="PTHR46079">
    <property type="entry name" value="FERM DOMAIN-CONTAINING PROTEIN 4"/>
    <property type="match status" value="1"/>
</dbReference>
<evidence type="ECO:0000256" key="4">
    <source>
        <dbReference type="SAM" id="Coils"/>
    </source>
</evidence>
<feature type="region of interest" description="Disordered" evidence="5">
    <location>
        <begin position="290"/>
        <end position="328"/>
    </location>
</feature>
<feature type="region of interest" description="Disordered" evidence="5">
    <location>
        <begin position="750"/>
        <end position="789"/>
    </location>
</feature>
<accession>A0ABR1BCG8</accession>
<gene>
    <name evidence="7" type="ORF">RUM44_012855</name>
</gene>
<organism evidence="7 8">
    <name type="scientific">Polyplax serrata</name>
    <name type="common">Common mouse louse</name>
    <dbReference type="NCBI Taxonomy" id="468196"/>
    <lineage>
        <taxon>Eukaryota</taxon>
        <taxon>Metazoa</taxon>
        <taxon>Ecdysozoa</taxon>
        <taxon>Arthropoda</taxon>
        <taxon>Hexapoda</taxon>
        <taxon>Insecta</taxon>
        <taxon>Pterygota</taxon>
        <taxon>Neoptera</taxon>
        <taxon>Paraneoptera</taxon>
        <taxon>Psocodea</taxon>
        <taxon>Troctomorpha</taxon>
        <taxon>Phthiraptera</taxon>
        <taxon>Anoplura</taxon>
        <taxon>Polyplacidae</taxon>
        <taxon>Polyplax</taxon>
    </lineage>
</organism>
<protein>
    <recommendedName>
        <fullName evidence="6">Cytohesin Ubiquitin Protein Inducing domain-containing protein</fullName>
    </recommendedName>
</protein>
<comment type="subcellular location">
    <subcellularLocation>
        <location evidence="1">Cytoplasm</location>
    </subcellularLocation>
</comment>
<dbReference type="PANTHER" id="PTHR46079:SF2">
    <property type="entry name" value="FERM DOMAIN-CONTAINING PROTEIN"/>
    <property type="match status" value="1"/>
</dbReference>
<feature type="region of interest" description="Disordered" evidence="5">
    <location>
        <begin position="204"/>
        <end position="228"/>
    </location>
</feature>
<evidence type="ECO:0000256" key="2">
    <source>
        <dbReference type="ARBA" id="ARBA00022490"/>
    </source>
</evidence>
<keyword evidence="8" id="KW-1185">Reference proteome</keyword>
<feature type="coiled-coil region" evidence="4">
    <location>
        <begin position="116"/>
        <end position="143"/>
    </location>
</feature>
<evidence type="ECO:0000256" key="5">
    <source>
        <dbReference type="SAM" id="MobiDB-lite"/>
    </source>
</evidence>
<dbReference type="InterPro" id="IPR047176">
    <property type="entry name" value="FRMD4A/B"/>
</dbReference>
<keyword evidence="3 4" id="KW-0175">Coiled coil</keyword>
<keyword evidence="2" id="KW-0963">Cytoplasm</keyword>
<reference evidence="7 8" key="1">
    <citation type="submission" date="2023-09" db="EMBL/GenBank/DDBJ databases">
        <title>Genomes of two closely related lineages of the louse Polyplax serrata with different host specificities.</title>
        <authorList>
            <person name="Martinu J."/>
            <person name="Tarabai H."/>
            <person name="Stefka J."/>
            <person name="Hypsa V."/>
        </authorList>
    </citation>
    <scope>NUCLEOTIDE SEQUENCE [LARGE SCALE GENOMIC DNA]</scope>
    <source>
        <strain evidence="7">98ZLc_SE</strain>
    </source>
</reference>
<feature type="compositionally biased region" description="Polar residues" evidence="5">
    <location>
        <begin position="204"/>
        <end position="219"/>
    </location>
</feature>
<dbReference type="InterPro" id="IPR021774">
    <property type="entry name" value="CUPID"/>
</dbReference>
<evidence type="ECO:0000313" key="8">
    <source>
        <dbReference type="Proteomes" id="UP001359485"/>
    </source>
</evidence>
<name>A0ABR1BCG8_POLSC</name>
<feature type="domain" description="Cytohesin Ubiquitin Protein Inducing" evidence="6">
    <location>
        <begin position="2"/>
        <end position="104"/>
    </location>
</feature>
<feature type="region of interest" description="Disordered" evidence="5">
    <location>
        <begin position="640"/>
        <end position="665"/>
    </location>
</feature>
<feature type="compositionally biased region" description="Basic and acidic residues" evidence="5">
    <location>
        <begin position="771"/>
        <end position="780"/>
    </location>
</feature>
<evidence type="ECO:0000313" key="7">
    <source>
        <dbReference type="EMBL" id="KAK6641146.1"/>
    </source>
</evidence>
<evidence type="ECO:0000256" key="1">
    <source>
        <dbReference type="ARBA" id="ARBA00004496"/>
    </source>
</evidence>
<feature type="coiled-coil region" evidence="4">
    <location>
        <begin position="2"/>
        <end position="29"/>
    </location>
</feature>
<proteinExistence type="predicted"/>
<comment type="caution">
    <text evidence="7">The sequence shown here is derived from an EMBL/GenBank/DDBJ whole genome shotgun (WGS) entry which is preliminary data.</text>
</comment>